<evidence type="ECO:0000313" key="2">
    <source>
        <dbReference type="Proteomes" id="UP000177594"/>
    </source>
</evidence>
<dbReference type="InterPro" id="IPR012337">
    <property type="entry name" value="RNaseH-like_sf"/>
</dbReference>
<dbReference type="AlphaFoldDB" id="A0A1F8EI70"/>
<proteinExistence type="predicted"/>
<evidence type="ECO:0000313" key="1">
    <source>
        <dbReference type="EMBL" id="OGM99758.1"/>
    </source>
</evidence>
<reference evidence="1 2" key="1">
    <citation type="journal article" date="2016" name="Nat. Commun.">
        <title>Thousands of microbial genomes shed light on interconnected biogeochemical processes in an aquifer system.</title>
        <authorList>
            <person name="Anantharaman K."/>
            <person name="Brown C.T."/>
            <person name="Hug L.A."/>
            <person name="Sharon I."/>
            <person name="Castelle C.J."/>
            <person name="Probst A.J."/>
            <person name="Thomas B.C."/>
            <person name="Singh A."/>
            <person name="Wilkins M.J."/>
            <person name="Karaoz U."/>
            <person name="Brodie E.L."/>
            <person name="Williams K.H."/>
            <person name="Hubbard S.S."/>
            <person name="Banfield J.F."/>
        </authorList>
    </citation>
    <scope>NUCLEOTIDE SEQUENCE [LARGE SCALE GENOMIC DNA]</scope>
</reference>
<dbReference type="Proteomes" id="UP000177594">
    <property type="component" value="Unassembled WGS sequence"/>
</dbReference>
<dbReference type="EMBL" id="MGIZ01000010">
    <property type="protein sequence ID" value="OGM99758.1"/>
    <property type="molecule type" value="Genomic_DNA"/>
</dbReference>
<sequence>MVLAYMNKQIKKAESHVRTPGKMRCAKFVSASADTVSLNEALIAKTKKLLGDKGYHTNLKNISDANIIAHYRSLWNVEQSFRVAKSDLASRPIFHRKETSIKAHMLICVMALCRVPLSLDTFVNGFETLVS</sequence>
<gene>
    <name evidence="1" type="ORF">A2817_00890</name>
</gene>
<organism evidence="1 2">
    <name type="scientific">Candidatus Yanofskybacteria bacterium RIFCSPHIGHO2_01_FULL_39_8b</name>
    <dbReference type="NCBI Taxonomy" id="1802659"/>
    <lineage>
        <taxon>Bacteria</taxon>
        <taxon>Candidatus Yanofskyibacteriota</taxon>
    </lineage>
</organism>
<accession>A0A1F8EI70</accession>
<comment type="caution">
    <text evidence="1">The sequence shown here is derived from an EMBL/GenBank/DDBJ whole genome shotgun (WGS) entry which is preliminary data.</text>
</comment>
<dbReference type="SUPFAM" id="SSF53098">
    <property type="entry name" value="Ribonuclease H-like"/>
    <property type="match status" value="1"/>
</dbReference>
<protein>
    <recommendedName>
        <fullName evidence="3">Transposase IS4-like domain-containing protein</fullName>
    </recommendedName>
</protein>
<evidence type="ECO:0008006" key="3">
    <source>
        <dbReference type="Google" id="ProtNLM"/>
    </source>
</evidence>
<name>A0A1F8EI70_9BACT</name>